<dbReference type="Proteomes" id="UP001317191">
    <property type="component" value="Unassembled WGS sequence"/>
</dbReference>
<accession>A0ABT0TMS0</accession>
<sequence length="93" mass="10658">MKDFILEKKATNSHLKGNINISKVPINLLPKVSEKVIIVLGDDISHSNFVFAKGYRINNVLIGNWLQQNNIRIGNTFYIRITNNNTFEFLINV</sequence>
<name>A0ABT0TMS0_9FLAO</name>
<organism evidence="1 2">
    <name type="scientific">Flavobacterium luminosum</name>
    <dbReference type="NCBI Taxonomy" id="2949086"/>
    <lineage>
        <taxon>Bacteria</taxon>
        <taxon>Pseudomonadati</taxon>
        <taxon>Bacteroidota</taxon>
        <taxon>Flavobacteriia</taxon>
        <taxon>Flavobacteriales</taxon>
        <taxon>Flavobacteriaceae</taxon>
        <taxon>Flavobacterium</taxon>
    </lineage>
</organism>
<dbReference type="RefSeq" id="WP_250591515.1">
    <property type="nucleotide sequence ID" value="NZ_JAMLJM010000002.1"/>
</dbReference>
<dbReference type="EMBL" id="JAMLJM010000002">
    <property type="protein sequence ID" value="MCL9808394.1"/>
    <property type="molecule type" value="Genomic_DNA"/>
</dbReference>
<protein>
    <submittedName>
        <fullName evidence="1">Uncharacterized protein</fullName>
    </submittedName>
</protein>
<keyword evidence="2" id="KW-1185">Reference proteome</keyword>
<evidence type="ECO:0000313" key="2">
    <source>
        <dbReference type="Proteomes" id="UP001317191"/>
    </source>
</evidence>
<gene>
    <name evidence="1" type="ORF">NAT50_03385</name>
</gene>
<reference evidence="1 2" key="1">
    <citation type="submission" date="2022-05" db="EMBL/GenBank/DDBJ databases">
        <title>Flavobacterium sp., isolated from activated sludge.</title>
        <authorList>
            <person name="Ran Q."/>
        </authorList>
    </citation>
    <scope>NUCLEOTIDE SEQUENCE [LARGE SCALE GENOMIC DNA]</scope>
    <source>
        <strain evidence="1 2">HXWNR70</strain>
    </source>
</reference>
<comment type="caution">
    <text evidence="1">The sequence shown here is derived from an EMBL/GenBank/DDBJ whole genome shotgun (WGS) entry which is preliminary data.</text>
</comment>
<proteinExistence type="predicted"/>
<evidence type="ECO:0000313" key="1">
    <source>
        <dbReference type="EMBL" id="MCL9808394.1"/>
    </source>
</evidence>